<dbReference type="AlphaFoldDB" id="A0A0F5PMC7"/>
<dbReference type="PANTHER" id="PTHR33777">
    <property type="entry name" value="UPF0045 PROTEIN ECM15"/>
    <property type="match status" value="1"/>
</dbReference>
<dbReference type="InterPro" id="IPR002767">
    <property type="entry name" value="Thiamine_BP"/>
</dbReference>
<evidence type="ECO:0000259" key="2">
    <source>
        <dbReference type="Pfam" id="PF01910"/>
    </source>
</evidence>
<evidence type="ECO:0000313" key="4">
    <source>
        <dbReference type="Proteomes" id="UP000010146"/>
    </source>
</evidence>
<evidence type="ECO:0000256" key="1">
    <source>
        <dbReference type="ARBA" id="ARBA00010272"/>
    </source>
</evidence>
<dbReference type="PANTHER" id="PTHR33777:SF1">
    <property type="entry name" value="UPF0045 PROTEIN ECM15"/>
    <property type="match status" value="1"/>
</dbReference>
<reference evidence="3 4" key="1">
    <citation type="submission" date="2008-07" db="EMBL/GenBank/DDBJ databases">
        <authorList>
            <person name="Gonzalez J."/>
            <person name="Sokolova T."/>
            <person name="Ferriera S."/>
            <person name="Johnson J."/>
            <person name="Kravitz S."/>
            <person name="Beeson K."/>
            <person name="Sutton G."/>
            <person name="Rogers Y.-H."/>
            <person name="Friedman R."/>
            <person name="Frazier M."/>
            <person name="Venter J.C."/>
        </authorList>
    </citation>
    <scope>NUCLEOTIDE SEQUENCE [LARGE SCALE GENOMIC DNA]</scope>
    <source>
        <strain evidence="3 4">DSM 12653</strain>
    </source>
</reference>
<feature type="domain" description="Thiamine-binding protein" evidence="2">
    <location>
        <begin position="7"/>
        <end position="94"/>
    </location>
</feature>
<dbReference type="InterPro" id="IPR051614">
    <property type="entry name" value="UPF0045_domain"/>
</dbReference>
<protein>
    <recommendedName>
        <fullName evidence="2">Thiamine-binding protein domain-containing protein</fullName>
    </recommendedName>
</protein>
<name>A0A0F5PMC7_9THEO</name>
<dbReference type="InterPro" id="IPR029756">
    <property type="entry name" value="MTH1187/YkoF-like"/>
</dbReference>
<dbReference type="Pfam" id="PF01910">
    <property type="entry name" value="Thiamine_BP"/>
    <property type="match status" value="1"/>
</dbReference>
<reference evidence="3 4" key="2">
    <citation type="journal article" date="2015" name="BMC Genomics">
        <title>Analysis of three genomes within the thermophilic bacterial species Caldanaerobacter subterraneus with a focus on carbon monoxide dehydrogenase evolution and hydrolase diversity.</title>
        <authorList>
            <person name="Sant'Anna F.H."/>
            <person name="Lebedinsky A.V."/>
            <person name="Sokolova T.G."/>
            <person name="Robb F.T."/>
            <person name="Gonzalez J.M."/>
        </authorList>
    </citation>
    <scope>NUCLEOTIDE SEQUENCE [LARGE SCALE GENOMIC DNA]</scope>
    <source>
        <strain evidence="3 4">DSM 12653</strain>
    </source>
</reference>
<evidence type="ECO:0000313" key="3">
    <source>
        <dbReference type="EMBL" id="KKC29536.1"/>
    </source>
</evidence>
<accession>A0A0F5PMC7</accession>
<dbReference type="RefSeq" id="WP_011025821.1">
    <property type="nucleotide sequence ID" value="NZ_ABXP02000079.1"/>
</dbReference>
<sequence length="97" mass="10985">MPIVNLSLQVLPLVPEEKVYPIVDKVIKYIKSTGVNFMVGPMETTMEGELDILLDIVKKAQKICEEEGANRVISIIKLDYRSSGVTMEEKIKNYIDK</sequence>
<gene>
    <name evidence="3" type="ORF">CDSM653_01501</name>
</gene>
<reference evidence="4" key="3">
    <citation type="submission" date="2015-02" db="EMBL/GenBank/DDBJ databases">
        <title>Genome analysis of three genomes within the thermophilic hydrogenogenic bacterial species Caldanaerobacter subterraneus.</title>
        <authorList>
            <person name="Sant'Anna F.H."/>
            <person name="Lebedinsky A."/>
            <person name="Sokolova T."/>
            <person name="Robb F.T."/>
            <person name="Gonzalez J.M."/>
        </authorList>
    </citation>
    <scope>NUCLEOTIDE SEQUENCE [LARGE SCALE GENOMIC DNA]</scope>
    <source>
        <strain evidence="4">DSM 12653</strain>
    </source>
</reference>
<dbReference type="Gene3D" id="3.30.70.930">
    <property type="match status" value="1"/>
</dbReference>
<dbReference type="Proteomes" id="UP000010146">
    <property type="component" value="Unassembled WGS sequence"/>
</dbReference>
<comment type="similarity">
    <text evidence="1">Belongs to the UPF0045 family.</text>
</comment>
<dbReference type="GO" id="GO:0005829">
    <property type="term" value="C:cytosol"/>
    <property type="evidence" value="ECO:0007669"/>
    <property type="project" value="TreeGrafter"/>
</dbReference>
<organism evidence="3 4">
    <name type="scientific">Caldanaerobacter subterraneus subsp. pacificus DSM 12653</name>
    <dbReference type="NCBI Taxonomy" id="391606"/>
    <lineage>
        <taxon>Bacteria</taxon>
        <taxon>Bacillati</taxon>
        <taxon>Bacillota</taxon>
        <taxon>Clostridia</taxon>
        <taxon>Thermoanaerobacterales</taxon>
        <taxon>Thermoanaerobacteraceae</taxon>
        <taxon>Caldanaerobacter</taxon>
    </lineage>
</organism>
<comment type="caution">
    <text evidence="3">The sequence shown here is derived from an EMBL/GenBank/DDBJ whole genome shotgun (WGS) entry which is preliminary data.</text>
</comment>
<dbReference type="EMBL" id="ABXP02000079">
    <property type="protein sequence ID" value="KKC29536.1"/>
    <property type="molecule type" value="Genomic_DNA"/>
</dbReference>
<proteinExistence type="inferred from homology"/>
<dbReference type="SUPFAM" id="SSF89957">
    <property type="entry name" value="MTH1187/YkoF-like"/>
    <property type="match status" value="1"/>
</dbReference>